<dbReference type="InterPro" id="IPR001584">
    <property type="entry name" value="Integrase_cat-core"/>
</dbReference>
<sequence length="723" mass="81556">MSYSNILPGARIEYLGRSCRYERRQDHITEWRASNFEHFAFTDAELQKEIRLGNVRLWNGGVREPRSAPKSSKIHGQRGPTSADRAEAERKLVFVVAVHDNDLLRLGATPDDWQAVIDNIWTSQQHLWTRLRGRRVGEPCSKPSLRSVRRWVAEAGPRPTINNLIPRHRHKGNYDDRLPTDLRNLIGEMIDEFYLARPAITLEDLKVRIHGRVEEENPKRRAEGLPPLPFPGLSALQSSIDVLPQDQVLRARHGDMAAFLKYGSAIAQPDPKAPLDRVELDSTPADLFVIDAETGLPIGRPEIIVCIDRCTRMVLGWFVTFEKPSVHALMQCLRNAMLSKDYIAEMNALHGWNIRHEAETFGIPRTLVLDRARENISVQVAHFAVRAGVNRVVLLGGKKPWLKGAVERVIKTMSEALLHPARGTTFHNVLERMGYKPDKDAVCTIEDLDEGLHKYFVDIYPREPRRSLSNRRAIDVWRELTRRYPVESVGSIEDVAHLYGRTEFAKPTRAGISFANMQYASRELVGLLSNSTFTKAMPDGKVEFHLNPADLGRIHVRLPHVEKIITVPVAPRWTKYATGLSLWHHRKIREYAAAQARDANDADQLLLCKLDLIEVMRGKARGRRRGLGYAKKIARMEGINRMARAGTDASSTVAGCDAHDRRYRRNDMSPGAANDGECSTAPNIEKADAPDEPEFADALADPDALSSADTTLPARRAKRGYRP</sequence>
<dbReference type="Proteomes" id="UP000502611">
    <property type="component" value="Chromosome"/>
</dbReference>
<dbReference type="GO" id="GO:0015074">
    <property type="term" value="P:DNA integration"/>
    <property type="evidence" value="ECO:0007669"/>
    <property type="project" value="InterPro"/>
</dbReference>
<gene>
    <name evidence="3" type="ORF">HH800_08750</name>
</gene>
<feature type="region of interest" description="Disordered" evidence="1">
    <location>
        <begin position="63"/>
        <end position="84"/>
    </location>
</feature>
<reference evidence="3 4" key="1">
    <citation type="submission" date="2020-04" db="EMBL/GenBank/DDBJ databases">
        <title>The Whole Genome Analysis of High salt-tolerant Sphingobium yanoikuyae YC-XJ2 with Aryl organophosphorus flame retardants (aryl-OPFRs)-degrading capacity and characteristics of Related phosphotriesterase.</title>
        <authorList>
            <person name="Li X."/>
        </authorList>
    </citation>
    <scope>NUCLEOTIDE SEQUENCE [LARGE SCALE GENOMIC DNA]</scope>
    <source>
        <strain evidence="3 4">YC-XJ2</strain>
    </source>
</reference>
<proteinExistence type="predicted"/>
<dbReference type="AlphaFoldDB" id="A0A6M4G4V1"/>
<organism evidence="3 4">
    <name type="scientific">Sphingobium yanoikuyae</name>
    <name type="common">Sphingomonas yanoikuyae</name>
    <dbReference type="NCBI Taxonomy" id="13690"/>
    <lineage>
        <taxon>Bacteria</taxon>
        <taxon>Pseudomonadati</taxon>
        <taxon>Pseudomonadota</taxon>
        <taxon>Alphaproteobacteria</taxon>
        <taxon>Sphingomonadales</taxon>
        <taxon>Sphingomonadaceae</taxon>
        <taxon>Sphingobium</taxon>
    </lineage>
</organism>
<accession>A0A6M4G4V1</accession>
<feature type="region of interest" description="Disordered" evidence="1">
    <location>
        <begin position="661"/>
        <end position="723"/>
    </location>
</feature>
<dbReference type="InterPro" id="IPR036397">
    <property type="entry name" value="RNaseH_sf"/>
</dbReference>
<dbReference type="RefSeq" id="WP_169860768.1">
    <property type="nucleotide sequence ID" value="NZ_CP053021.1"/>
</dbReference>
<evidence type="ECO:0000256" key="1">
    <source>
        <dbReference type="SAM" id="MobiDB-lite"/>
    </source>
</evidence>
<protein>
    <recommendedName>
        <fullName evidence="2">Integrase catalytic domain-containing protein</fullName>
    </recommendedName>
</protein>
<name>A0A6M4G4V1_SPHYA</name>
<dbReference type="InterPro" id="IPR012337">
    <property type="entry name" value="RNaseH-like_sf"/>
</dbReference>
<feature type="domain" description="Integrase catalytic" evidence="2">
    <location>
        <begin position="270"/>
        <end position="472"/>
    </location>
</feature>
<evidence type="ECO:0000313" key="4">
    <source>
        <dbReference type="Proteomes" id="UP000502611"/>
    </source>
</evidence>
<dbReference type="GO" id="GO:0003676">
    <property type="term" value="F:nucleic acid binding"/>
    <property type="evidence" value="ECO:0007669"/>
    <property type="project" value="InterPro"/>
</dbReference>
<feature type="compositionally biased region" description="Low complexity" evidence="1">
    <location>
        <begin position="696"/>
        <end position="709"/>
    </location>
</feature>
<evidence type="ECO:0000313" key="3">
    <source>
        <dbReference type="EMBL" id="QJR02268.1"/>
    </source>
</evidence>
<dbReference type="EMBL" id="CP053021">
    <property type="protein sequence ID" value="QJR02268.1"/>
    <property type="molecule type" value="Genomic_DNA"/>
</dbReference>
<dbReference type="PROSITE" id="PS50994">
    <property type="entry name" value="INTEGRASE"/>
    <property type="match status" value="1"/>
</dbReference>
<dbReference type="SUPFAM" id="SSF53098">
    <property type="entry name" value="Ribonuclease H-like"/>
    <property type="match status" value="1"/>
</dbReference>
<dbReference type="Gene3D" id="3.30.420.10">
    <property type="entry name" value="Ribonuclease H-like superfamily/Ribonuclease H"/>
    <property type="match status" value="1"/>
</dbReference>
<evidence type="ECO:0000259" key="2">
    <source>
        <dbReference type="PROSITE" id="PS50994"/>
    </source>
</evidence>